<accession>C7M0J8</accession>
<dbReference type="PANTHER" id="PTHR46211:SF14">
    <property type="entry name" value="GLYCEROPHOSPHODIESTER PHOSPHODIESTERASE"/>
    <property type="match status" value="1"/>
</dbReference>
<dbReference type="Pfam" id="PF03009">
    <property type="entry name" value="GDPD"/>
    <property type="match status" value="2"/>
</dbReference>
<dbReference type="SUPFAM" id="SSF51695">
    <property type="entry name" value="PLC-like phosphodiesterases"/>
    <property type="match status" value="1"/>
</dbReference>
<dbReference type="AlphaFoldDB" id="C7M0J8"/>
<dbReference type="GO" id="GO:0008081">
    <property type="term" value="F:phosphoric diester hydrolase activity"/>
    <property type="evidence" value="ECO:0007669"/>
    <property type="project" value="InterPro"/>
</dbReference>
<dbReference type="OrthoDB" id="9758957at2"/>
<dbReference type="EMBL" id="CP001631">
    <property type="protein sequence ID" value="ACU54506.1"/>
    <property type="molecule type" value="Genomic_DNA"/>
</dbReference>
<dbReference type="STRING" id="525909.Afer_1584"/>
<gene>
    <name evidence="2" type="ordered locus">Afer_1584</name>
</gene>
<protein>
    <submittedName>
        <fullName evidence="2">Glycerophosphoryl diester phosphodiesterase</fullName>
    </submittedName>
</protein>
<feature type="domain" description="GP-PDE" evidence="1">
    <location>
        <begin position="10"/>
        <end position="240"/>
    </location>
</feature>
<keyword evidence="3" id="KW-1185">Reference proteome</keyword>
<dbReference type="KEGG" id="afo:Afer_1584"/>
<name>C7M0J8_ACIFD</name>
<proteinExistence type="predicted"/>
<dbReference type="PROSITE" id="PS51704">
    <property type="entry name" value="GP_PDE"/>
    <property type="match status" value="1"/>
</dbReference>
<reference evidence="2 3" key="1">
    <citation type="journal article" date="2009" name="Stand. Genomic Sci.">
        <title>Complete genome sequence of Acidimicrobium ferrooxidans type strain (ICP).</title>
        <authorList>
            <person name="Clum A."/>
            <person name="Nolan M."/>
            <person name="Lang E."/>
            <person name="Glavina Del Rio T."/>
            <person name="Tice H."/>
            <person name="Copeland A."/>
            <person name="Cheng J.F."/>
            <person name="Lucas S."/>
            <person name="Chen F."/>
            <person name="Bruce D."/>
            <person name="Goodwin L."/>
            <person name="Pitluck S."/>
            <person name="Ivanova N."/>
            <person name="Mavrommatis K."/>
            <person name="Mikhailova N."/>
            <person name="Pati A."/>
            <person name="Chen A."/>
            <person name="Palaniappan K."/>
            <person name="Goker M."/>
            <person name="Spring S."/>
            <person name="Land M."/>
            <person name="Hauser L."/>
            <person name="Chang Y.J."/>
            <person name="Jeffries C.C."/>
            <person name="Chain P."/>
            <person name="Bristow J."/>
            <person name="Eisen J.A."/>
            <person name="Markowitz V."/>
            <person name="Hugenholtz P."/>
            <person name="Kyrpides N.C."/>
            <person name="Klenk H.P."/>
            <person name="Lapidus A."/>
        </authorList>
    </citation>
    <scope>NUCLEOTIDE SEQUENCE [LARGE SCALE GENOMIC DNA]</scope>
    <source>
        <strain evidence="3">DSM 10331 / JCM 15462 / NBRC 103882 / ICP</strain>
    </source>
</reference>
<dbReference type="GO" id="GO:0006629">
    <property type="term" value="P:lipid metabolic process"/>
    <property type="evidence" value="ECO:0007669"/>
    <property type="project" value="InterPro"/>
</dbReference>
<sequence length="240" mass="25548">MGVAQHAAAVALWSHRGRLDGSALTENTVGAVEAALRGGADGIEIDVWPTTDGAFVLHHDPDVDGVTIQRAPSTSLRRLPTLEDVLEVVGSSMLDIELKLLPETGVRAAVEASVRLVELVRERDALISSFDERAVRACLASGARAGLIVEEAPAESTLRDLEELGLRWLLVGVDLLREGWRPPAVASWDVGVWTVNDEEAFSRALSVHPTAIITDVPIAARGWLGAVGHPSGTSSPRRSP</sequence>
<dbReference type="InterPro" id="IPR030395">
    <property type="entry name" value="GP_PDE_dom"/>
</dbReference>
<dbReference type="HOGENOM" id="CLU_030006_3_5_11"/>
<evidence type="ECO:0000313" key="2">
    <source>
        <dbReference type="EMBL" id="ACU54506.1"/>
    </source>
</evidence>
<dbReference type="RefSeq" id="WP_015798985.1">
    <property type="nucleotide sequence ID" value="NC_013124.1"/>
</dbReference>
<organism evidence="2 3">
    <name type="scientific">Acidimicrobium ferrooxidans (strain DSM 10331 / JCM 15462 / NBRC 103882 / ICP)</name>
    <dbReference type="NCBI Taxonomy" id="525909"/>
    <lineage>
        <taxon>Bacteria</taxon>
        <taxon>Bacillati</taxon>
        <taxon>Actinomycetota</taxon>
        <taxon>Acidimicrobiia</taxon>
        <taxon>Acidimicrobiales</taxon>
        <taxon>Acidimicrobiaceae</taxon>
        <taxon>Acidimicrobium</taxon>
    </lineage>
</organism>
<dbReference type="eggNOG" id="COG0584">
    <property type="taxonomic scope" value="Bacteria"/>
</dbReference>
<dbReference type="Proteomes" id="UP000000771">
    <property type="component" value="Chromosome"/>
</dbReference>
<dbReference type="CDD" id="cd08556">
    <property type="entry name" value="GDPD"/>
    <property type="match status" value="1"/>
</dbReference>
<dbReference type="PANTHER" id="PTHR46211">
    <property type="entry name" value="GLYCEROPHOSPHORYL DIESTER PHOSPHODIESTERASE"/>
    <property type="match status" value="1"/>
</dbReference>
<evidence type="ECO:0000259" key="1">
    <source>
        <dbReference type="PROSITE" id="PS51704"/>
    </source>
</evidence>
<dbReference type="Gene3D" id="3.20.20.190">
    <property type="entry name" value="Phosphatidylinositol (PI) phosphodiesterase"/>
    <property type="match status" value="1"/>
</dbReference>
<dbReference type="InterPro" id="IPR017946">
    <property type="entry name" value="PLC-like_Pdiesterase_TIM-brl"/>
</dbReference>
<evidence type="ECO:0000313" key="3">
    <source>
        <dbReference type="Proteomes" id="UP000000771"/>
    </source>
</evidence>